<protein>
    <submittedName>
        <fullName evidence="1">Phage recombination protein Bet</fullName>
    </submittedName>
</protein>
<comment type="caution">
    <text evidence="1">The sequence shown here is derived from an EMBL/GenBank/DDBJ whole genome shotgun (WGS) entry which is preliminary data.</text>
</comment>
<dbReference type="RefSeq" id="WP_004782395.1">
    <property type="nucleotide sequence ID" value="NZ_KB849403.1"/>
</dbReference>
<dbReference type="AlphaFoldDB" id="N8VJC9"/>
<dbReference type="Proteomes" id="UP000013070">
    <property type="component" value="Unassembled WGS sequence"/>
</dbReference>
<reference evidence="1 2" key="1">
    <citation type="submission" date="2013-02" db="EMBL/GenBank/DDBJ databases">
        <title>The Genome Sequence of Acinetobacter sp. NIPH 899.</title>
        <authorList>
            <consortium name="The Broad Institute Genome Sequencing Platform"/>
            <consortium name="The Broad Institute Genome Sequencing Center for Infectious Disease"/>
            <person name="Cerqueira G."/>
            <person name="Feldgarden M."/>
            <person name="Courvalin P."/>
            <person name="Perichon B."/>
            <person name="Grillot-Courvalin C."/>
            <person name="Clermont D."/>
            <person name="Rocha E."/>
            <person name="Yoon E.-J."/>
            <person name="Nemec A."/>
            <person name="Walker B."/>
            <person name="Young S.K."/>
            <person name="Zeng Q."/>
            <person name="Gargeya S."/>
            <person name="Fitzgerald M."/>
            <person name="Haas B."/>
            <person name="Abouelleil A."/>
            <person name="Alvarado L."/>
            <person name="Arachchi H.M."/>
            <person name="Berlin A.M."/>
            <person name="Chapman S.B."/>
            <person name="Dewar J."/>
            <person name="Goldberg J."/>
            <person name="Griggs A."/>
            <person name="Gujja S."/>
            <person name="Hansen M."/>
            <person name="Howarth C."/>
            <person name="Imamovic A."/>
            <person name="Larimer J."/>
            <person name="McCowan C."/>
            <person name="Murphy C."/>
            <person name="Neiman D."/>
            <person name="Pearson M."/>
            <person name="Priest M."/>
            <person name="Roberts A."/>
            <person name="Saif S."/>
            <person name="Shea T."/>
            <person name="Sisk P."/>
            <person name="Sykes S."/>
            <person name="Wortman J."/>
            <person name="Nusbaum C."/>
            <person name="Birren B."/>
        </authorList>
    </citation>
    <scope>NUCLEOTIDE SEQUENCE [LARGE SCALE GENOMIC DNA]</scope>
    <source>
        <strain evidence="1 2">NIPH 899</strain>
    </source>
</reference>
<dbReference type="PATRIC" id="fig|1217710.3.peg.1331"/>
<proteinExistence type="predicted"/>
<sequence length="262" mass="29352">MNAPVQNNIVLAQMHKVALAFDMADVDPEQLKKTLIDTVFKGANDVQLVSLLIVANQYKLNPFTREIYAFPAKGGGITPVVGIDGWARIINDNPLCDGIQFEQDNESCTCKIYRKDRTHPTVVTEYLDECQGTSEPWKKYPKRMLRHKALIQCARVAFGFSGIYDEDEAKRIDDCQAAKTVQGQTDNVTPEGYQEFENEHLEALKVEAQYGLGRLQSAYEALPKGECKKLLWATHSVTLKQVAELADQALSRQGETYDHSPA</sequence>
<dbReference type="Pfam" id="PF03837">
    <property type="entry name" value="RecT"/>
    <property type="match status" value="1"/>
</dbReference>
<accession>N8VJC9</accession>
<dbReference type="GO" id="GO:0006310">
    <property type="term" value="P:DNA recombination"/>
    <property type="evidence" value="ECO:0007669"/>
    <property type="project" value="InterPro"/>
</dbReference>
<dbReference type="InterPro" id="IPR010183">
    <property type="entry name" value="Phage_lambda_Bet"/>
</dbReference>
<evidence type="ECO:0000313" key="2">
    <source>
        <dbReference type="Proteomes" id="UP000013070"/>
    </source>
</evidence>
<gene>
    <name evidence="1" type="ORF">F969_01409</name>
</gene>
<organism evidence="1 2">
    <name type="scientific">Acinetobacter variabilis</name>
    <dbReference type="NCBI Taxonomy" id="70346"/>
    <lineage>
        <taxon>Bacteria</taxon>
        <taxon>Pseudomonadati</taxon>
        <taxon>Pseudomonadota</taxon>
        <taxon>Gammaproteobacteria</taxon>
        <taxon>Moraxellales</taxon>
        <taxon>Moraxellaceae</taxon>
        <taxon>Acinetobacter</taxon>
    </lineage>
</organism>
<name>N8VJC9_9GAMM</name>
<evidence type="ECO:0000313" key="1">
    <source>
        <dbReference type="EMBL" id="ENU99650.1"/>
    </source>
</evidence>
<keyword evidence="2" id="KW-1185">Reference proteome</keyword>
<dbReference type="NCBIfam" id="TIGR01913">
    <property type="entry name" value="bet_lambda"/>
    <property type="match status" value="1"/>
</dbReference>
<dbReference type="GO" id="GO:0003677">
    <property type="term" value="F:DNA binding"/>
    <property type="evidence" value="ECO:0007669"/>
    <property type="project" value="InterPro"/>
</dbReference>
<dbReference type="InterPro" id="IPR018330">
    <property type="entry name" value="RecT_fam"/>
</dbReference>
<dbReference type="EMBL" id="APPE01000046">
    <property type="protein sequence ID" value="ENU99650.1"/>
    <property type="molecule type" value="Genomic_DNA"/>
</dbReference>
<dbReference type="HOGENOM" id="CLU_063005_0_2_6"/>
<dbReference type="eggNOG" id="ENOG502Z8PY">
    <property type="taxonomic scope" value="Bacteria"/>
</dbReference>